<accession>A0ABD3HQZ7</accession>
<protein>
    <submittedName>
        <fullName evidence="2">Uncharacterized protein</fullName>
    </submittedName>
</protein>
<name>A0ABD3HQZ7_9MARC</name>
<keyword evidence="3" id="KW-1185">Reference proteome</keyword>
<dbReference type="AlphaFoldDB" id="A0ABD3HQZ7"/>
<evidence type="ECO:0000313" key="3">
    <source>
        <dbReference type="Proteomes" id="UP001633002"/>
    </source>
</evidence>
<sequence>MTNEAPREVGATSEAWFFQSQGTQRPRMYEDDIDDDDMSSEEGDTKKDDDCLDNILRRKGAALIRPDSQQVSSQAGTSSPTLSGPSLRSTKNVPLVDYSVFLDGKSKPKE</sequence>
<proteinExistence type="predicted"/>
<feature type="region of interest" description="Disordered" evidence="1">
    <location>
        <begin position="1"/>
        <end position="90"/>
    </location>
</feature>
<evidence type="ECO:0000313" key="2">
    <source>
        <dbReference type="EMBL" id="KAL3693962.1"/>
    </source>
</evidence>
<reference evidence="2 3" key="1">
    <citation type="submission" date="2024-09" db="EMBL/GenBank/DDBJ databases">
        <title>Chromosome-scale assembly of Riccia sorocarpa.</title>
        <authorList>
            <person name="Paukszto L."/>
        </authorList>
    </citation>
    <scope>NUCLEOTIDE SEQUENCE [LARGE SCALE GENOMIC DNA]</scope>
    <source>
        <strain evidence="2">LP-2024</strain>
        <tissue evidence="2">Aerial parts of the thallus</tissue>
    </source>
</reference>
<dbReference type="Proteomes" id="UP001633002">
    <property type="component" value="Unassembled WGS sequence"/>
</dbReference>
<organism evidence="2 3">
    <name type="scientific">Riccia sorocarpa</name>
    <dbReference type="NCBI Taxonomy" id="122646"/>
    <lineage>
        <taxon>Eukaryota</taxon>
        <taxon>Viridiplantae</taxon>
        <taxon>Streptophyta</taxon>
        <taxon>Embryophyta</taxon>
        <taxon>Marchantiophyta</taxon>
        <taxon>Marchantiopsida</taxon>
        <taxon>Marchantiidae</taxon>
        <taxon>Marchantiales</taxon>
        <taxon>Ricciaceae</taxon>
        <taxon>Riccia</taxon>
    </lineage>
</organism>
<feature type="compositionally biased region" description="Polar residues" evidence="1">
    <location>
        <begin position="67"/>
        <end position="90"/>
    </location>
</feature>
<dbReference type="EMBL" id="JBJQOH010000003">
    <property type="protein sequence ID" value="KAL3693962.1"/>
    <property type="molecule type" value="Genomic_DNA"/>
</dbReference>
<feature type="compositionally biased region" description="Acidic residues" evidence="1">
    <location>
        <begin position="31"/>
        <end position="42"/>
    </location>
</feature>
<comment type="caution">
    <text evidence="2">The sequence shown here is derived from an EMBL/GenBank/DDBJ whole genome shotgun (WGS) entry which is preliminary data.</text>
</comment>
<gene>
    <name evidence="2" type="ORF">R1sor_007613</name>
</gene>
<evidence type="ECO:0000256" key="1">
    <source>
        <dbReference type="SAM" id="MobiDB-lite"/>
    </source>
</evidence>